<dbReference type="AlphaFoldDB" id="A0A8H3HFN1"/>
<comment type="similarity">
    <text evidence="2">Belongs to the peptidase M24B family.</text>
</comment>
<evidence type="ECO:0000256" key="3">
    <source>
        <dbReference type="ARBA" id="ARBA00022723"/>
    </source>
</evidence>
<proteinExistence type="inferred from homology"/>
<dbReference type="InterPro" id="IPR000994">
    <property type="entry name" value="Pept_M24"/>
</dbReference>
<dbReference type="GO" id="GO:0070006">
    <property type="term" value="F:metalloaminopeptidase activity"/>
    <property type="evidence" value="ECO:0007669"/>
    <property type="project" value="InterPro"/>
</dbReference>
<evidence type="ECO:0000313" key="7">
    <source>
        <dbReference type="EMBL" id="CAE6505193.1"/>
    </source>
</evidence>
<dbReference type="GO" id="GO:0005739">
    <property type="term" value="C:mitochondrion"/>
    <property type="evidence" value="ECO:0007669"/>
    <property type="project" value="TreeGrafter"/>
</dbReference>
<dbReference type="Pfam" id="PF00557">
    <property type="entry name" value="Peptidase_M24"/>
    <property type="match status" value="1"/>
</dbReference>
<name>A0A8H3HFN1_9AGAM</name>
<dbReference type="Gene3D" id="3.90.230.10">
    <property type="entry name" value="Creatinase/methionine aminopeptidase superfamily"/>
    <property type="match status" value="1"/>
</dbReference>
<dbReference type="InterPro" id="IPR052433">
    <property type="entry name" value="X-Pro_dipept-like"/>
</dbReference>
<accession>A0A8H3HFN1</accession>
<keyword evidence="4" id="KW-0378">Hydrolase</keyword>
<comment type="cofactor">
    <cofactor evidence="1">
        <name>Mn(2+)</name>
        <dbReference type="ChEBI" id="CHEBI:29035"/>
    </cofactor>
</comment>
<reference evidence="7" key="1">
    <citation type="submission" date="2021-01" db="EMBL/GenBank/DDBJ databases">
        <authorList>
            <person name="Kaushik A."/>
        </authorList>
    </citation>
    <scope>NUCLEOTIDE SEQUENCE</scope>
    <source>
        <strain evidence="7">AG4-R118</strain>
    </source>
</reference>
<evidence type="ECO:0000256" key="4">
    <source>
        <dbReference type="ARBA" id="ARBA00022801"/>
    </source>
</evidence>
<evidence type="ECO:0000256" key="2">
    <source>
        <dbReference type="ARBA" id="ARBA00008766"/>
    </source>
</evidence>
<evidence type="ECO:0000256" key="1">
    <source>
        <dbReference type="ARBA" id="ARBA00001936"/>
    </source>
</evidence>
<dbReference type="EMBL" id="CAJMWX010001778">
    <property type="protein sequence ID" value="CAE6505193.1"/>
    <property type="molecule type" value="Genomic_DNA"/>
</dbReference>
<comment type="caution">
    <text evidence="7">The sequence shown here is derived from an EMBL/GenBank/DDBJ whole genome shotgun (WGS) entry which is preliminary data.</text>
</comment>
<dbReference type="Gene3D" id="3.40.350.10">
    <property type="entry name" value="Creatinase/prolidase N-terminal domain"/>
    <property type="match status" value="1"/>
</dbReference>
<dbReference type="GO" id="GO:0030145">
    <property type="term" value="F:manganese ion binding"/>
    <property type="evidence" value="ECO:0007669"/>
    <property type="project" value="InterPro"/>
</dbReference>
<dbReference type="SMART" id="SM01011">
    <property type="entry name" value="AMP_N"/>
    <property type="match status" value="1"/>
</dbReference>
<evidence type="ECO:0000256" key="5">
    <source>
        <dbReference type="ARBA" id="ARBA00023211"/>
    </source>
</evidence>
<dbReference type="PANTHER" id="PTHR43226">
    <property type="entry name" value="XAA-PRO AMINOPEPTIDASE 3"/>
    <property type="match status" value="1"/>
</dbReference>
<dbReference type="GO" id="GO:0006508">
    <property type="term" value="P:proteolysis"/>
    <property type="evidence" value="ECO:0007669"/>
    <property type="project" value="TreeGrafter"/>
</dbReference>
<protein>
    <recommendedName>
        <fullName evidence="6">Aminopeptidase P N-terminal domain-containing protein</fullName>
    </recommendedName>
</protein>
<keyword evidence="5" id="KW-0464">Manganese</keyword>
<feature type="domain" description="Aminopeptidase P N-terminal" evidence="6">
    <location>
        <begin position="63"/>
        <end position="198"/>
    </location>
</feature>
<dbReference type="Pfam" id="PF05195">
    <property type="entry name" value="AMP_N"/>
    <property type="match status" value="1"/>
</dbReference>
<gene>
    <name evidence="7" type="ORF">RDB_LOCUS158523</name>
</gene>
<organism evidence="7 8">
    <name type="scientific">Rhizoctonia solani</name>
    <dbReference type="NCBI Taxonomy" id="456999"/>
    <lineage>
        <taxon>Eukaryota</taxon>
        <taxon>Fungi</taxon>
        <taxon>Dikarya</taxon>
        <taxon>Basidiomycota</taxon>
        <taxon>Agaricomycotina</taxon>
        <taxon>Agaricomycetes</taxon>
        <taxon>Cantharellales</taxon>
        <taxon>Ceratobasidiaceae</taxon>
        <taxon>Rhizoctonia</taxon>
    </lineage>
</organism>
<keyword evidence="3" id="KW-0479">Metal-binding</keyword>
<evidence type="ECO:0000313" key="8">
    <source>
        <dbReference type="Proteomes" id="UP000663888"/>
    </source>
</evidence>
<dbReference type="PANTHER" id="PTHR43226:SF4">
    <property type="entry name" value="XAA-PRO AMINOPEPTIDASE 3"/>
    <property type="match status" value="1"/>
</dbReference>
<dbReference type="InterPro" id="IPR029149">
    <property type="entry name" value="Creatin/AminoP/Spt16_N"/>
</dbReference>
<dbReference type="InterPro" id="IPR036005">
    <property type="entry name" value="Creatinase/aminopeptidase-like"/>
</dbReference>
<dbReference type="InterPro" id="IPR007865">
    <property type="entry name" value="Aminopep_P_N"/>
</dbReference>
<sequence>MFPSSYLVTFVAHRHVSRLAPAKPPANAKINPHSGHLGNQRYGQPLHCSHSHLVQPGELTPGIQASEYANRRERLMDSLPAGSVVLCTSAEVKYMSSNIFYKFRQSSNFWYLTGIEEQDAAVILQKTSNQRGYKMYLCVKEKDPYDELWHGARTGVEESVSIFGADEGFSITIVHKVLDLLLKDAIHFYADIPPNIAPIQPTTSPQKGLLSFLNPSQSSTIEVTMMSILEKHKPRSLHKEVMKLRKIKSPAERLVMRKAADISGTSHAKASPITMRFASAAETEAQLAAHFEYVCALQGAQRPAYVPVVASGANALAIHYTNNDCRLKEGDMVLMDAGCEFNGYASDITRTFPVGPAGQFTPPQRELYAAILEVQKKLITLCTEESKESMNSLHNQSVDLLKKSLRRVGFDLGMGGKLIDRLYPHYLTHPIGIDLHEGNSERHQYLMEGQVITIEPGVYVPADPIFPKWFHNIGIRIEDQVLVERMDPIVLSVNAPKEIVDVEATCQGVLGVGPY</sequence>
<dbReference type="Proteomes" id="UP000663888">
    <property type="component" value="Unassembled WGS sequence"/>
</dbReference>
<dbReference type="SUPFAM" id="SSF53092">
    <property type="entry name" value="Creatinase/prolidase N-terminal domain"/>
    <property type="match status" value="1"/>
</dbReference>
<dbReference type="SUPFAM" id="SSF55920">
    <property type="entry name" value="Creatinase/aminopeptidase"/>
    <property type="match status" value="1"/>
</dbReference>
<evidence type="ECO:0000259" key="6">
    <source>
        <dbReference type="SMART" id="SM01011"/>
    </source>
</evidence>